<sequence length="67" mass="7736">MIADLHQKSLTRLEASIQTRPPSTISQILDKDDQMPRLQRQRGNQGYLLQVRRLRQGLQTMLPGPQL</sequence>
<comment type="caution">
    <text evidence="1">The sequence shown here is derived from an EMBL/GenBank/DDBJ whole genome shotgun (WGS) entry which is preliminary data.</text>
</comment>
<reference evidence="1 2" key="1">
    <citation type="submission" date="2017-06" db="EMBL/GenBank/DDBJ databases">
        <title>Cmopartive genomic analysis of Ambrosia Fusariam Clade fungi.</title>
        <authorList>
            <person name="Stajich J.E."/>
            <person name="Carrillo J."/>
            <person name="Kijimoto T."/>
            <person name="Eskalen A."/>
            <person name="O'Donnell K."/>
            <person name="Kasson M."/>
        </authorList>
    </citation>
    <scope>NUCLEOTIDE SEQUENCE [LARGE SCALE GENOMIC DNA]</scope>
    <source>
        <strain evidence="1 2">NRRL 20438</strain>
    </source>
</reference>
<protein>
    <submittedName>
        <fullName evidence="1">Uncharacterized protein</fullName>
    </submittedName>
</protein>
<dbReference type="Proteomes" id="UP000288429">
    <property type="component" value="Unassembled WGS sequence"/>
</dbReference>
<organism evidence="1 2">
    <name type="scientific">Fusarium ambrosium</name>
    <dbReference type="NCBI Taxonomy" id="131363"/>
    <lineage>
        <taxon>Eukaryota</taxon>
        <taxon>Fungi</taxon>
        <taxon>Dikarya</taxon>
        <taxon>Ascomycota</taxon>
        <taxon>Pezizomycotina</taxon>
        <taxon>Sordariomycetes</taxon>
        <taxon>Hypocreomycetidae</taxon>
        <taxon>Hypocreales</taxon>
        <taxon>Nectriaceae</taxon>
        <taxon>Fusarium</taxon>
        <taxon>Fusarium solani species complex</taxon>
    </lineage>
</organism>
<evidence type="ECO:0000313" key="1">
    <source>
        <dbReference type="EMBL" id="RSL96981.1"/>
    </source>
</evidence>
<keyword evidence="2" id="KW-1185">Reference proteome</keyword>
<accession>A0A428T4L9</accession>
<dbReference type="AlphaFoldDB" id="A0A428T4L9"/>
<name>A0A428T4L9_9HYPO</name>
<evidence type="ECO:0000313" key="2">
    <source>
        <dbReference type="Proteomes" id="UP000288429"/>
    </source>
</evidence>
<dbReference type="EMBL" id="NIZV01000264">
    <property type="protein sequence ID" value="RSL96981.1"/>
    <property type="molecule type" value="Genomic_DNA"/>
</dbReference>
<proteinExistence type="predicted"/>
<gene>
    <name evidence="1" type="ORF">CDV31_013228</name>
</gene>